<dbReference type="GO" id="GO:0016705">
    <property type="term" value="F:oxidoreductase activity, acting on paired donors, with incorporation or reduction of molecular oxygen"/>
    <property type="evidence" value="ECO:0007669"/>
    <property type="project" value="InterPro"/>
</dbReference>
<evidence type="ECO:0000256" key="5">
    <source>
        <dbReference type="ARBA" id="ARBA00023004"/>
    </source>
</evidence>
<reference evidence="9" key="1">
    <citation type="submission" date="2022-06" db="EMBL/GenBank/DDBJ databases">
        <title>Genomic Encyclopedia of Archaeal and Bacterial Type Strains, Phase II (KMG-II): from individual species to whole genera.</title>
        <authorList>
            <person name="Goeker M."/>
        </authorList>
    </citation>
    <scope>NUCLEOTIDE SEQUENCE</scope>
    <source>
        <strain evidence="9">DSM 43935</strain>
    </source>
</reference>
<protein>
    <submittedName>
        <fullName evidence="9">Cytochrome P450</fullName>
    </submittedName>
</protein>
<dbReference type="CDD" id="cd11030">
    <property type="entry name" value="CYP105-like"/>
    <property type="match status" value="1"/>
</dbReference>
<dbReference type="EMBL" id="JAMTCK010000008">
    <property type="protein sequence ID" value="MCP2166746.1"/>
    <property type="molecule type" value="Genomic_DNA"/>
</dbReference>
<dbReference type="PANTHER" id="PTHR46696">
    <property type="entry name" value="P450, PUTATIVE (EUROFUNG)-RELATED"/>
    <property type="match status" value="1"/>
</dbReference>
<comment type="similarity">
    <text evidence="1 7">Belongs to the cytochrome P450 family.</text>
</comment>
<keyword evidence="6 7" id="KW-0503">Monooxygenase</keyword>
<dbReference type="Pfam" id="PF00067">
    <property type="entry name" value="p450"/>
    <property type="match status" value="1"/>
</dbReference>
<gene>
    <name evidence="9" type="ORF">LX83_003618</name>
</gene>
<dbReference type="AlphaFoldDB" id="A0AAE3KFV7"/>
<keyword evidence="10" id="KW-1185">Reference proteome</keyword>
<dbReference type="GO" id="GO:0005506">
    <property type="term" value="F:iron ion binding"/>
    <property type="evidence" value="ECO:0007669"/>
    <property type="project" value="InterPro"/>
</dbReference>
<dbReference type="Proteomes" id="UP001206128">
    <property type="component" value="Unassembled WGS sequence"/>
</dbReference>
<dbReference type="RefSeq" id="WP_308204002.1">
    <property type="nucleotide sequence ID" value="NZ_JAMTCK010000008.1"/>
</dbReference>
<dbReference type="Gene3D" id="1.10.630.10">
    <property type="entry name" value="Cytochrome P450"/>
    <property type="match status" value="1"/>
</dbReference>
<evidence type="ECO:0000256" key="3">
    <source>
        <dbReference type="ARBA" id="ARBA00022723"/>
    </source>
</evidence>
<dbReference type="InterPro" id="IPR036396">
    <property type="entry name" value="Cyt_P450_sf"/>
</dbReference>
<feature type="compositionally biased region" description="Polar residues" evidence="8">
    <location>
        <begin position="1"/>
        <end position="11"/>
    </location>
</feature>
<dbReference type="PROSITE" id="PS00086">
    <property type="entry name" value="CYTOCHROME_P450"/>
    <property type="match status" value="1"/>
</dbReference>
<evidence type="ECO:0000256" key="8">
    <source>
        <dbReference type="SAM" id="MobiDB-lite"/>
    </source>
</evidence>
<feature type="compositionally biased region" description="Polar residues" evidence="8">
    <location>
        <begin position="77"/>
        <end position="90"/>
    </location>
</feature>
<dbReference type="FunFam" id="1.10.630.10:FF:000018">
    <property type="entry name" value="Cytochrome P450 monooxygenase"/>
    <property type="match status" value="1"/>
</dbReference>
<keyword evidence="5 7" id="KW-0408">Iron</keyword>
<evidence type="ECO:0000256" key="2">
    <source>
        <dbReference type="ARBA" id="ARBA00022617"/>
    </source>
</evidence>
<dbReference type="SUPFAM" id="SSF48264">
    <property type="entry name" value="Cytochrome P450"/>
    <property type="match status" value="1"/>
</dbReference>
<dbReference type="GO" id="GO:0004497">
    <property type="term" value="F:monooxygenase activity"/>
    <property type="evidence" value="ECO:0007669"/>
    <property type="project" value="UniProtKB-KW"/>
</dbReference>
<organism evidence="9 10">
    <name type="scientific">Goodfellowiella coeruleoviolacea</name>
    <dbReference type="NCBI Taxonomy" id="334858"/>
    <lineage>
        <taxon>Bacteria</taxon>
        <taxon>Bacillati</taxon>
        <taxon>Actinomycetota</taxon>
        <taxon>Actinomycetes</taxon>
        <taxon>Pseudonocardiales</taxon>
        <taxon>Pseudonocardiaceae</taxon>
        <taxon>Goodfellowiella</taxon>
    </lineage>
</organism>
<name>A0AAE3KFV7_9PSEU</name>
<dbReference type="PANTHER" id="PTHR46696:SF1">
    <property type="entry name" value="CYTOCHROME P450 YJIB-RELATED"/>
    <property type="match status" value="1"/>
</dbReference>
<comment type="caution">
    <text evidence="9">The sequence shown here is derived from an EMBL/GenBank/DDBJ whole genome shotgun (WGS) entry which is preliminary data.</text>
</comment>
<dbReference type="GO" id="GO:0020037">
    <property type="term" value="F:heme binding"/>
    <property type="evidence" value="ECO:0007669"/>
    <property type="project" value="InterPro"/>
</dbReference>
<feature type="region of interest" description="Disordered" evidence="8">
    <location>
        <begin position="73"/>
        <end position="105"/>
    </location>
</feature>
<accession>A0AAE3KFV7</accession>
<dbReference type="InterPro" id="IPR017972">
    <property type="entry name" value="Cyt_P450_CS"/>
</dbReference>
<evidence type="ECO:0000313" key="9">
    <source>
        <dbReference type="EMBL" id="MCP2166746.1"/>
    </source>
</evidence>
<feature type="region of interest" description="Disordered" evidence="8">
    <location>
        <begin position="1"/>
        <end position="30"/>
    </location>
</feature>
<evidence type="ECO:0000256" key="4">
    <source>
        <dbReference type="ARBA" id="ARBA00023002"/>
    </source>
</evidence>
<keyword evidence="2 7" id="KW-0349">Heme</keyword>
<dbReference type="PRINTS" id="PR00359">
    <property type="entry name" value="BP450"/>
</dbReference>
<evidence type="ECO:0000256" key="7">
    <source>
        <dbReference type="RuleBase" id="RU000461"/>
    </source>
</evidence>
<evidence type="ECO:0000313" key="10">
    <source>
        <dbReference type="Proteomes" id="UP001206128"/>
    </source>
</evidence>
<dbReference type="InterPro" id="IPR001128">
    <property type="entry name" value="Cyt_P450"/>
</dbReference>
<keyword evidence="4 7" id="KW-0560">Oxidoreductase</keyword>
<evidence type="ECO:0000256" key="6">
    <source>
        <dbReference type="ARBA" id="ARBA00023033"/>
    </source>
</evidence>
<dbReference type="InterPro" id="IPR002397">
    <property type="entry name" value="Cyt_P450_B"/>
</dbReference>
<dbReference type="PRINTS" id="PR00385">
    <property type="entry name" value="P450"/>
</dbReference>
<evidence type="ECO:0000256" key="1">
    <source>
        <dbReference type="ARBA" id="ARBA00010617"/>
    </source>
</evidence>
<keyword evidence="3 7" id="KW-0479">Metal-binding</keyword>
<proteinExistence type="inferred from homology"/>
<sequence>MTTAKHTSPSSHGVPEVGNPPAFPMTRRCPFSPPEEYRALREQGPLVRVRLPSGQHSWVVTRYAEAKQVLTDPRISTDPTQPGFPTTNPESCEAGQRPEGQFIDMDPPEHTAYRRMLISEFSVRRINQLRPAIQRVVDQRVDAMLAEGGPLDLVEWFGLPVPSIVICELLGVPYADHEYFESRTRTFARLTTDPAEANAAVRELRGYLAELVARVEREPNDGLVSRLFTERVATGELTREALAGMAFLLLLAGHETTANMIPLSVLSLLENPAALAEIRADPGLLPGAVEELLRFHSAVDWVAFDRMAVEDVEIGGQLVRAGEGIYVLGASANRDERAFDRPDEFDIHRGARNHLAFGNGVHQCLGQNLARAELEIALRTLFERMPTLRLARPVAELPLKSDSAIFGLAELPVTW</sequence>